<feature type="transmembrane region" description="Helical" evidence="1">
    <location>
        <begin position="357"/>
        <end position="383"/>
    </location>
</feature>
<dbReference type="HOGENOM" id="CLU_039610_1_0_11"/>
<dbReference type="AlphaFoldDB" id="A0A0B6TGD5"/>
<feature type="transmembrane region" description="Helical" evidence="1">
    <location>
        <begin position="78"/>
        <end position="98"/>
    </location>
</feature>
<dbReference type="InterPro" id="IPR007349">
    <property type="entry name" value="DUF418"/>
</dbReference>
<feature type="domain" description="DUF418" evidence="2">
    <location>
        <begin position="236"/>
        <end position="397"/>
    </location>
</feature>
<protein>
    <submittedName>
        <fullName evidence="3">Membrane protein</fullName>
    </submittedName>
</protein>
<evidence type="ECO:0000256" key="1">
    <source>
        <dbReference type="SAM" id="Phobius"/>
    </source>
</evidence>
<organism evidence="3 4">
    <name type="scientific">Corynebacterium marinum DSM 44953</name>
    <dbReference type="NCBI Taxonomy" id="1224162"/>
    <lineage>
        <taxon>Bacteria</taxon>
        <taxon>Bacillati</taxon>
        <taxon>Actinomycetota</taxon>
        <taxon>Actinomycetes</taxon>
        <taxon>Mycobacteriales</taxon>
        <taxon>Corynebacteriaceae</taxon>
        <taxon>Corynebacterium</taxon>
    </lineage>
</organism>
<reference evidence="3 4" key="1">
    <citation type="submission" date="2014-05" db="EMBL/GenBank/DDBJ databases">
        <title>Complete genome sequence of Corynebacterium marinum DSM 44953.</title>
        <authorList>
            <person name="Schaffert L."/>
            <person name="Albersmeier A."/>
            <person name="Kalinowski J."/>
            <person name="Ruckert C."/>
        </authorList>
    </citation>
    <scope>NUCLEOTIDE SEQUENCE [LARGE SCALE GENOMIC DNA]</scope>
    <source>
        <strain evidence="3 4">DSM 44953</strain>
    </source>
</reference>
<sequence>MAVALPRHDYRPQTTRYIAPDVARGVALLGIALANLPTAWAFALNADYAVDFGGVRSPGSWLENLAVLFHAMFVHVRGLPMFTTLLGFGVGLITMSLWRRGFPLKQARLLLWRRYLLLAVVGVLHLVLLFFGDIILQYAVTALILIAMISLRDRTLMVIAWILLGLSIVFATAMAVLSLYFPEFTAGDGSLIGIGGAESYLGYVADNGLFLGITLANLPVTAFSLLPLMIIGFVWARRGVLVDTASHLTLLRAWVAVAGAVILLVGLPWGLAALGVLPPEWELPLSVFNSGVGMLTGPGILAFIALVFRGTEESLSPFVRPFVALGRRSMSGYILQSVLFILITQPFTLHLGPNAGILGQMGVAFGVWLLTLAWASVWDLLGWPGPVEWAHRRLSYGREGLPVRYQPKQLPA</sequence>
<keyword evidence="1" id="KW-0812">Transmembrane</keyword>
<gene>
    <name evidence="3" type="ORF">B840_07220</name>
</gene>
<feature type="transmembrane region" description="Helical" evidence="1">
    <location>
        <begin position="291"/>
        <end position="311"/>
    </location>
</feature>
<proteinExistence type="predicted"/>
<name>A0A0B6TGD5_9CORY</name>
<keyword evidence="1" id="KW-1133">Transmembrane helix</keyword>
<keyword evidence="4" id="KW-1185">Reference proteome</keyword>
<dbReference type="PANTHER" id="PTHR30590">
    <property type="entry name" value="INNER MEMBRANE PROTEIN"/>
    <property type="match status" value="1"/>
</dbReference>
<dbReference type="PANTHER" id="PTHR30590:SF2">
    <property type="entry name" value="INNER MEMBRANE PROTEIN"/>
    <property type="match status" value="1"/>
</dbReference>
<feature type="transmembrane region" description="Helical" evidence="1">
    <location>
        <begin position="332"/>
        <end position="351"/>
    </location>
</feature>
<dbReference type="Proteomes" id="UP000031928">
    <property type="component" value="Chromosome"/>
</dbReference>
<evidence type="ECO:0000259" key="2">
    <source>
        <dbReference type="Pfam" id="PF04235"/>
    </source>
</evidence>
<evidence type="ECO:0000313" key="4">
    <source>
        <dbReference type="Proteomes" id="UP000031928"/>
    </source>
</evidence>
<feature type="transmembrane region" description="Helical" evidence="1">
    <location>
        <begin position="134"/>
        <end position="151"/>
    </location>
</feature>
<evidence type="ECO:0000313" key="3">
    <source>
        <dbReference type="EMBL" id="AJK69042.1"/>
    </source>
</evidence>
<feature type="transmembrane region" description="Helical" evidence="1">
    <location>
        <begin position="248"/>
        <end position="271"/>
    </location>
</feature>
<dbReference type="Pfam" id="PF04235">
    <property type="entry name" value="DUF418"/>
    <property type="match status" value="1"/>
</dbReference>
<feature type="transmembrane region" description="Helical" evidence="1">
    <location>
        <begin position="110"/>
        <end position="128"/>
    </location>
</feature>
<feature type="transmembrane region" description="Helical" evidence="1">
    <location>
        <begin position="158"/>
        <end position="181"/>
    </location>
</feature>
<dbReference type="KEGG" id="cmq:B840_07220"/>
<feature type="transmembrane region" description="Helical" evidence="1">
    <location>
        <begin position="21"/>
        <end position="43"/>
    </location>
</feature>
<keyword evidence="1" id="KW-0472">Membrane</keyword>
<feature type="transmembrane region" description="Helical" evidence="1">
    <location>
        <begin position="209"/>
        <end position="236"/>
    </location>
</feature>
<dbReference type="InterPro" id="IPR052529">
    <property type="entry name" value="Bact_Transport_Assoc"/>
</dbReference>
<dbReference type="STRING" id="1224162.B840_07220"/>
<accession>A0A0B6TGD5</accession>
<dbReference type="EMBL" id="CP007790">
    <property type="protein sequence ID" value="AJK69042.1"/>
    <property type="molecule type" value="Genomic_DNA"/>
</dbReference>